<proteinExistence type="predicted"/>
<feature type="compositionally biased region" description="Basic and acidic residues" evidence="1">
    <location>
        <begin position="106"/>
        <end position="124"/>
    </location>
</feature>
<evidence type="ECO:0000256" key="1">
    <source>
        <dbReference type="SAM" id="MobiDB-lite"/>
    </source>
</evidence>
<reference evidence="2 3" key="1">
    <citation type="journal article" date="2024" name="BMC Genomics">
        <title>De novo assembly and annotation of Popillia japonica's genome with initial clues to its potential as an invasive pest.</title>
        <authorList>
            <person name="Cucini C."/>
            <person name="Boschi S."/>
            <person name="Funari R."/>
            <person name="Cardaioli E."/>
            <person name="Iannotti N."/>
            <person name="Marturano G."/>
            <person name="Paoli F."/>
            <person name="Bruttini M."/>
            <person name="Carapelli A."/>
            <person name="Frati F."/>
            <person name="Nardi F."/>
        </authorList>
    </citation>
    <scope>NUCLEOTIDE SEQUENCE [LARGE SCALE GENOMIC DNA]</scope>
    <source>
        <strain evidence="2">DMR45628</strain>
    </source>
</reference>
<feature type="region of interest" description="Disordered" evidence="1">
    <location>
        <begin position="93"/>
        <end position="130"/>
    </location>
</feature>
<comment type="caution">
    <text evidence="2">The sequence shown here is derived from an EMBL/GenBank/DDBJ whole genome shotgun (WGS) entry which is preliminary data.</text>
</comment>
<evidence type="ECO:0000313" key="3">
    <source>
        <dbReference type="Proteomes" id="UP001458880"/>
    </source>
</evidence>
<protein>
    <submittedName>
        <fullName evidence="2">Uncharacterized protein</fullName>
    </submittedName>
</protein>
<dbReference type="Proteomes" id="UP001458880">
    <property type="component" value="Unassembled WGS sequence"/>
</dbReference>
<dbReference type="AlphaFoldDB" id="A0AAW1IS53"/>
<evidence type="ECO:0000313" key="2">
    <source>
        <dbReference type="EMBL" id="KAK9692694.1"/>
    </source>
</evidence>
<keyword evidence="3" id="KW-1185">Reference proteome</keyword>
<accession>A0AAW1IS53</accession>
<gene>
    <name evidence="2" type="ORF">QE152_g34986</name>
</gene>
<name>A0AAW1IS53_POPJA</name>
<dbReference type="EMBL" id="JASPKY010000571">
    <property type="protein sequence ID" value="KAK9692694.1"/>
    <property type="molecule type" value="Genomic_DNA"/>
</dbReference>
<sequence>MTSRGRQTVALALSNEENQDRALEANDTSTLENVGHWKLMIQVPWKMLNVKQLCDTTLEENQDRALEANDTSTLENAKRQTTLRYNIEALLSPTNSPAAPVMSSSEESHLFSDSEESFVPRDSEQSESST</sequence>
<organism evidence="2 3">
    <name type="scientific">Popillia japonica</name>
    <name type="common">Japanese beetle</name>
    <dbReference type="NCBI Taxonomy" id="7064"/>
    <lineage>
        <taxon>Eukaryota</taxon>
        <taxon>Metazoa</taxon>
        <taxon>Ecdysozoa</taxon>
        <taxon>Arthropoda</taxon>
        <taxon>Hexapoda</taxon>
        <taxon>Insecta</taxon>
        <taxon>Pterygota</taxon>
        <taxon>Neoptera</taxon>
        <taxon>Endopterygota</taxon>
        <taxon>Coleoptera</taxon>
        <taxon>Polyphaga</taxon>
        <taxon>Scarabaeiformia</taxon>
        <taxon>Scarabaeidae</taxon>
        <taxon>Rutelinae</taxon>
        <taxon>Popillia</taxon>
    </lineage>
</organism>